<proteinExistence type="predicted"/>
<dbReference type="SUPFAM" id="SSF51206">
    <property type="entry name" value="cAMP-binding domain-like"/>
    <property type="match status" value="1"/>
</dbReference>
<dbReference type="InterPro" id="IPR050397">
    <property type="entry name" value="Env_Response_Regulators"/>
</dbReference>
<reference evidence="2 3" key="1">
    <citation type="submission" date="2020-10" db="EMBL/GenBank/DDBJ databases">
        <title>Ramlibacter sp. HM2 16S ribosomal RNA gene Genome sequencing and assembly.</title>
        <authorList>
            <person name="Kang M."/>
        </authorList>
    </citation>
    <scope>NUCLEOTIDE SEQUENCE [LARGE SCALE GENOMIC DNA]</scope>
    <source>
        <strain evidence="2 3">HM2</strain>
    </source>
</reference>
<protein>
    <submittedName>
        <fullName evidence="2">Cyclic nucleotide-binding domain-containing protein</fullName>
    </submittedName>
</protein>
<comment type="caution">
    <text evidence="2">The sequence shown here is derived from an EMBL/GenBank/DDBJ whole genome shotgun (WGS) entry which is preliminary data.</text>
</comment>
<dbReference type="PANTHER" id="PTHR24567">
    <property type="entry name" value="CRP FAMILY TRANSCRIPTIONAL REGULATORY PROTEIN"/>
    <property type="match status" value="1"/>
</dbReference>
<accession>A0ABR9SAG9</accession>
<organism evidence="2 3">
    <name type="scientific">Ramlibacter pallidus</name>
    <dbReference type="NCBI Taxonomy" id="2780087"/>
    <lineage>
        <taxon>Bacteria</taxon>
        <taxon>Pseudomonadati</taxon>
        <taxon>Pseudomonadota</taxon>
        <taxon>Betaproteobacteria</taxon>
        <taxon>Burkholderiales</taxon>
        <taxon>Comamonadaceae</taxon>
        <taxon>Ramlibacter</taxon>
    </lineage>
</organism>
<dbReference type="InterPro" id="IPR000595">
    <property type="entry name" value="cNMP-bd_dom"/>
</dbReference>
<evidence type="ECO:0000313" key="3">
    <source>
        <dbReference type="Proteomes" id="UP000806285"/>
    </source>
</evidence>
<sequence>MSTSPNAPAAFDIRELIAATAQNSSADVFRPALKAADWQVLGSYLQPLSVRPGQVLIQQNAADRTVYLVESGSLTVHYEDKAGRIRLASVDAGSAVGEGAFFSREPRNATVQAATACKLWTLSPLRFGELSNRQPQIALEVAMALGAIVSKRLSNRLQRVAVT</sequence>
<dbReference type="CDD" id="cd00038">
    <property type="entry name" value="CAP_ED"/>
    <property type="match status" value="1"/>
</dbReference>
<dbReference type="Pfam" id="PF00027">
    <property type="entry name" value="cNMP_binding"/>
    <property type="match status" value="1"/>
</dbReference>
<dbReference type="SMART" id="SM00100">
    <property type="entry name" value="cNMP"/>
    <property type="match status" value="1"/>
</dbReference>
<dbReference type="PANTHER" id="PTHR24567:SF74">
    <property type="entry name" value="HTH-TYPE TRANSCRIPTIONAL REGULATOR ARCR"/>
    <property type="match status" value="1"/>
</dbReference>
<evidence type="ECO:0000259" key="1">
    <source>
        <dbReference type="PROSITE" id="PS50042"/>
    </source>
</evidence>
<feature type="domain" description="Cyclic nucleotide-binding" evidence="1">
    <location>
        <begin position="45"/>
        <end position="130"/>
    </location>
</feature>
<gene>
    <name evidence="2" type="ORF">IM787_20935</name>
</gene>
<keyword evidence="3" id="KW-1185">Reference proteome</keyword>
<dbReference type="RefSeq" id="WP_193678662.1">
    <property type="nucleotide sequence ID" value="NZ_JADDIV010000006.1"/>
</dbReference>
<evidence type="ECO:0000313" key="2">
    <source>
        <dbReference type="EMBL" id="MBE7370039.1"/>
    </source>
</evidence>
<dbReference type="PROSITE" id="PS50042">
    <property type="entry name" value="CNMP_BINDING_3"/>
    <property type="match status" value="1"/>
</dbReference>
<dbReference type="InterPro" id="IPR014710">
    <property type="entry name" value="RmlC-like_jellyroll"/>
</dbReference>
<dbReference type="EMBL" id="JADDIV010000006">
    <property type="protein sequence ID" value="MBE7370039.1"/>
    <property type="molecule type" value="Genomic_DNA"/>
</dbReference>
<name>A0ABR9SAG9_9BURK</name>
<dbReference type="Gene3D" id="2.60.120.10">
    <property type="entry name" value="Jelly Rolls"/>
    <property type="match status" value="1"/>
</dbReference>
<dbReference type="Proteomes" id="UP000806285">
    <property type="component" value="Unassembled WGS sequence"/>
</dbReference>
<dbReference type="InterPro" id="IPR018490">
    <property type="entry name" value="cNMP-bd_dom_sf"/>
</dbReference>